<proteinExistence type="predicted"/>
<evidence type="ECO:0000313" key="2">
    <source>
        <dbReference type="Proteomes" id="UP000317977"/>
    </source>
</evidence>
<keyword evidence="2" id="KW-1185">Reference proteome</keyword>
<evidence type="ECO:0000313" key="1">
    <source>
        <dbReference type="EMBL" id="TWU46846.1"/>
    </source>
</evidence>
<dbReference type="AlphaFoldDB" id="A0A5C6EGX4"/>
<name>A0A5C6EGX4_9BACT</name>
<dbReference type="RefSeq" id="WP_186776560.1">
    <property type="nucleotide sequence ID" value="NZ_SJPX01000006.1"/>
</dbReference>
<dbReference type="Proteomes" id="UP000317977">
    <property type="component" value="Unassembled WGS sequence"/>
</dbReference>
<gene>
    <name evidence="1" type="ORF">Poly59_58190</name>
</gene>
<organism evidence="1 2">
    <name type="scientific">Rubripirellula reticaptiva</name>
    <dbReference type="NCBI Taxonomy" id="2528013"/>
    <lineage>
        <taxon>Bacteria</taxon>
        <taxon>Pseudomonadati</taxon>
        <taxon>Planctomycetota</taxon>
        <taxon>Planctomycetia</taxon>
        <taxon>Pirellulales</taxon>
        <taxon>Pirellulaceae</taxon>
        <taxon>Rubripirellula</taxon>
    </lineage>
</organism>
<dbReference type="EMBL" id="SJPX01000006">
    <property type="protein sequence ID" value="TWU46846.1"/>
    <property type="molecule type" value="Genomic_DNA"/>
</dbReference>
<comment type="caution">
    <text evidence="1">The sequence shown here is derived from an EMBL/GenBank/DDBJ whole genome shotgun (WGS) entry which is preliminary data.</text>
</comment>
<reference evidence="1 2" key="1">
    <citation type="submission" date="2019-02" db="EMBL/GenBank/DDBJ databases">
        <title>Deep-cultivation of Planctomycetes and their phenomic and genomic characterization uncovers novel biology.</title>
        <authorList>
            <person name="Wiegand S."/>
            <person name="Jogler M."/>
            <person name="Boedeker C."/>
            <person name="Pinto D."/>
            <person name="Vollmers J."/>
            <person name="Rivas-Marin E."/>
            <person name="Kohn T."/>
            <person name="Peeters S.H."/>
            <person name="Heuer A."/>
            <person name="Rast P."/>
            <person name="Oberbeckmann S."/>
            <person name="Bunk B."/>
            <person name="Jeske O."/>
            <person name="Meyerdierks A."/>
            <person name="Storesund J.E."/>
            <person name="Kallscheuer N."/>
            <person name="Luecker S."/>
            <person name="Lage O.M."/>
            <person name="Pohl T."/>
            <person name="Merkel B.J."/>
            <person name="Hornburger P."/>
            <person name="Mueller R.-W."/>
            <person name="Bruemmer F."/>
            <person name="Labrenz M."/>
            <person name="Spormann A.M."/>
            <person name="Op Den Camp H."/>
            <person name="Overmann J."/>
            <person name="Amann R."/>
            <person name="Jetten M.S.M."/>
            <person name="Mascher T."/>
            <person name="Medema M.H."/>
            <person name="Devos D.P."/>
            <person name="Kaster A.-K."/>
            <person name="Ovreas L."/>
            <person name="Rohde M."/>
            <person name="Galperin M.Y."/>
            <person name="Jogler C."/>
        </authorList>
    </citation>
    <scope>NUCLEOTIDE SEQUENCE [LARGE SCALE GENOMIC DNA]</scope>
    <source>
        <strain evidence="1 2">Poly59</strain>
    </source>
</reference>
<accession>A0A5C6EGX4</accession>
<protein>
    <submittedName>
        <fullName evidence="1">Uncharacterized protein</fullName>
    </submittedName>
</protein>
<sequence>MPKQLYAQATEQMEKYVITEGFKSTEVKPLGSSALPEASCEIGSRRTTFHSVAKFKLANPASLQC</sequence>